<sequence length="366" mass="39459">MKFEISMMTRRLRQAVLATGLTLAVAIPARADEHWTKLPTAPYTLNNKQDAIAFADALTGWYGNGTGRIYRTDDGGEAWTGIWTKQGTYVRALEFADAQTGFLGNIGPGYFPGVTDRQPLYVSHDGGVHWAAIKPVAGRQITGVCAIDVLKVDGKVLAVRAGGRVGGPAGMLESFDEGRSFRARDMSGVTGMILDIHFVDADTGFIAGASEAEEDKAHARILKTADGGKSWRAVFDSDRAGDNNWKLAFPSARVGYATIISYQAPQAEARGYVVKTEDGGEHWRRLTVSHDSDWIPYGIAFLDEERGFVGGSTGGYATSDGGKTWAKEDMGLSVNKIRFVPRANGGITAFAIGKDIYKLDLPAKGR</sequence>
<evidence type="ECO:0000256" key="1">
    <source>
        <dbReference type="SAM" id="SignalP"/>
    </source>
</evidence>
<dbReference type="PANTHER" id="PTHR47199">
    <property type="entry name" value="PHOTOSYSTEM II STABILITY/ASSEMBLY FACTOR HCF136, CHLOROPLASTIC"/>
    <property type="match status" value="1"/>
</dbReference>
<dbReference type="SUPFAM" id="SSF110296">
    <property type="entry name" value="Oligoxyloglucan reducing end-specific cellobiohydrolase"/>
    <property type="match status" value="1"/>
</dbReference>
<proteinExistence type="predicted"/>
<protein>
    <submittedName>
        <fullName evidence="2">Uncharacterized protein</fullName>
    </submittedName>
</protein>
<feature type="chain" id="PRO_5013245832" evidence="1">
    <location>
        <begin position="32"/>
        <end position="366"/>
    </location>
</feature>
<keyword evidence="1" id="KW-0732">Signal</keyword>
<gene>
    <name evidence="2" type="ORF">SAMN05444169_0380</name>
</gene>
<feature type="signal peptide" evidence="1">
    <location>
        <begin position="1"/>
        <end position="31"/>
    </location>
</feature>
<accession>A0A1M5GU19</accession>
<name>A0A1M5GU19_9BRAD</name>
<reference evidence="2 3" key="1">
    <citation type="submission" date="2016-11" db="EMBL/GenBank/DDBJ databases">
        <authorList>
            <person name="Jaros S."/>
            <person name="Januszkiewicz K."/>
            <person name="Wedrychowicz H."/>
        </authorList>
    </citation>
    <scope>NUCLEOTIDE SEQUENCE [LARGE SCALE GENOMIC DNA]</scope>
    <source>
        <strain evidence="2 3">GAS242</strain>
    </source>
</reference>
<dbReference type="Proteomes" id="UP000190675">
    <property type="component" value="Chromosome I"/>
</dbReference>
<dbReference type="InterPro" id="IPR015943">
    <property type="entry name" value="WD40/YVTN_repeat-like_dom_sf"/>
</dbReference>
<dbReference type="PANTHER" id="PTHR47199:SF2">
    <property type="entry name" value="PHOTOSYSTEM II STABILITY_ASSEMBLY FACTOR HCF136, CHLOROPLASTIC"/>
    <property type="match status" value="1"/>
</dbReference>
<dbReference type="EMBL" id="LT670818">
    <property type="protein sequence ID" value="SHG07246.1"/>
    <property type="molecule type" value="Genomic_DNA"/>
</dbReference>
<dbReference type="AlphaFoldDB" id="A0A1M5GU19"/>
<evidence type="ECO:0000313" key="2">
    <source>
        <dbReference type="EMBL" id="SHG07246.1"/>
    </source>
</evidence>
<evidence type="ECO:0000313" key="3">
    <source>
        <dbReference type="Proteomes" id="UP000190675"/>
    </source>
</evidence>
<dbReference type="Gene3D" id="2.130.10.10">
    <property type="entry name" value="YVTN repeat-like/Quinoprotein amine dehydrogenase"/>
    <property type="match status" value="1"/>
</dbReference>
<organism evidence="2 3">
    <name type="scientific">Bradyrhizobium erythrophlei</name>
    <dbReference type="NCBI Taxonomy" id="1437360"/>
    <lineage>
        <taxon>Bacteria</taxon>
        <taxon>Pseudomonadati</taxon>
        <taxon>Pseudomonadota</taxon>
        <taxon>Alphaproteobacteria</taxon>
        <taxon>Hyphomicrobiales</taxon>
        <taxon>Nitrobacteraceae</taxon>
        <taxon>Bradyrhizobium</taxon>
    </lineage>
</organism>